<dbReference type="Ensembl" id="ENSGGOT00000046345.1">
    <property type="protein sequence ID" value="ENSGGOP00000030215.1"/>
    <property type="gene ID" value="ENSGGOG00000036344.1"/>
</dbReference>
<keyword evidence="2" id="KW-1185">Reference proteome</keyword>
<evidence type="ECO:0000313" key="2">
    <source>
        <dbReference type="Proteomes" id="UP000001519"/>
    </source>
</evidence>
<accession>A0A2I2Y5N6</accession>
<dbReference type="STRING" id="9593.ENSGGOP00000030215"/>
<reference evidence="1" key="3">
    <citation type="submission" date="2025-08" db="UniProtKB">
        <authorList>
            <consortium name="Ensembl"/>
        </authorList>
    </citation>
    <scope>IDENTIFICATION</scope>
</reference>
<organism evidence="1 2">
    <name type="scientific">Gorilla gorilla gorilla</name>
    <name type="common">Western lowland gorilla</name>
    <dbReference type="NCBI Taxonomy" id="9595"/>
    <lineage>
        <taxon>Eukaryota</taxon>
        <taxon>Metazoa</taxon>
        <taxon>Chordata</taxon>
        <taxon>Craniata</taxon>
        <taxon>Vertebrata</taxon>
        <taxon>Euteleostomi</taxon>
        <taxon>Mammalia</taxon>
        <taxon>Eutheria</taxon>
        <taxon>Euarchontoglires</taxon>
        <taxon>Primates</taxon>
        <taxon>Haplorrhini</taxon>
        <taxon>Catarrhini</taxon>
        <taxon>Hominidae</taxon>
        <taxon>Gorilla</taxon>
    </lineage>
</organism>
<proteinExistence type="predicted"/>
<protein>
    <submittedName>
        <fullName evidence="1">Uncharacterized protein</fullName>
    </submittedName>
</protein>
<sequence>MEKAVNDGSHSEELFCHLKTISEKEDLPRCTSESHLSWYSHQYQGKSKFPIPGFPVLSII</sequence>
<reference evidence="1 2" key="2">
    <citation type="journal article" date="2012" name="Nature">
        <title>Insights into hominid evolution from the gorilla genome sequence.</title>
        <authorList>
            <person name="Scally A."/>
            <person name="Dutheil J.Y."/>
            <person name="Hillier L.W."/>
            <person name="Jordan G.E."/>
            <person name="Goodhead I."/>
            <person name="Herrero J."/>
            <person name="Hobolth A."/>
            <person name="Lappalainen T."/>
            <person name="Mailund T."/>
            <person name="Marques-Bonet T."/>
            <person name="McCarthy S."/>
            <person name="Montgomery S.H."/>
            <person name="Schwalie P.C."/>
            <person name="Tang Y.A."/>
            <person name="Ward M.C."/>
            <person name="Xue Y."/>
            <person name="Yngvadottir B."/>
            <person name="Alkan C."/>
            <person name="Andersen L.N."/>
            <person name="Ayub Q."/>
            <person name="Ball E.V."/>
            <person name="Beal K."/>
            <person name="Bradley B.J."/>
            <person name="Chen Y."/>
            <person name="Clee C.M."/>
            <person name="Fitzgerald S."/>
            <person name="Graves T.A."/>
            <person name="Gu Y."/>
            <person name="Heath P."/>
            <person name="Heger A."/>
            <person name="Karakoc E."/>
            <person name="Kolb-Kokocinski A."/>
            <person name="Laird G.K."/>
            <person name="Lunter G."/>
            <person name="Meader S."/>
            <person name="Mort M."/>
            <person name="Mullikin J.C."/>
            <person name="Munch K."/>
            <person name="O'Connor T.D."/>
            <person name="Phillips A.D."/>
            <person name="Prado-Martinez J."/>
            <person name="Rogers A.S."/>
            <person name="Sajjadian S."/>
            <person name="Schmidt D."/>
            <person name="Shaw K."/>
            <person name="Simpson J.T."/>
            <person name="Stenson P.D."/>
            <person name="Turner D.J."/>
            <person name="Vigilant L."/>
            <person name="Vilella A.J."/>
            <person name="Whitener W."/>
            <person name="Zhu B."/>
            <person name="Cooper D.N."/>
            <person name="de Jong P."/>
            <person name="Dermitzakis E.T."/>
            <person name="Eichler E.E."/>
            <person name="Flicek P."/>
            <person name="Goldman N."/>
            <person name="Mundy N.I."/>
            <person name="Ning Z."/>
            <person name="Odom D.T."/>
            <person name="Ponting C.P."/>
            <person name="Quail M.A."/>
            <person name="Ryder O.A."/>
            <person name="Searle S.M."/>
            <person name="Warren W.C."/>
            <person name="Wilson R.K."/>
            <person name="Schierup M.H."/>
            <person name="Rogers J."/>
            <person name="Tyler-Smith C."/>
            <person name="Durbin R."/>
        </authorList>
    </citation>
    <scope>NUCLEOTIDE SEQUENCE [LARGE SCALE GENOMIC DNA]</scope>
</reference>
<reference evidence="1" key="4">
    <citation type="submission" date="2025-09" db="UniProtKB">
        <authorList>
            <consortium name="Ensembl"/>
        </authorList>
    </citation>
    <scope>IDENTIFICATION</scope>
</reference>
<dbReference type="EMBL" id="CABD030004326">
    <property type="status" value="NOT_ANNOTATED_CDS"/>
    <property type="molecule type" value="Genomic_DNA"/>
</dbReference>
<reference evidence="2" key="1">
    <citation type="submission" date="2011-05" db="EMBL/GenBank/DDBJ databases">
        <title>Insights into the evolution of the great apes provided by the gorilla genome.</title>
        <authorList>
            <person name="Scally A."/>
        </authorList>
    </citation>
    <scope>NUCLEOTIDE SEQUENCE [LARGE SCALE GENOMIC DNA]</scope>
</reference>
<dbReference type="Proteomes" id="UP000001519">
    <property type="component" value="Chromosome 1"/>
</dbReference>
<dbReference type="InParanoid" id="A0A2I2Y5N6"/>
<evidence type="ECO:0000313" key="1">
    <source>
        <dbReference type="Ensembl" id="ENSGGOP00000030215.1"/>
    </source>
</evidence>
<name>A0A2I2Y5N6_GORGO</name>
<dbReference type="AlphaFoldDB" id="A0A2I2Y5N6"/>
<dbReference type="Bgee" id="ENSGGOG00000036344">
    <property type="expression patterns" value="Expressed in cerebellum"/>
</dbReference>